<dbReference type="AlphaFoldDB" id="A0A5C1ANV2"/>
<name>A0A5C1ANV2_9BACT</name>
<accession>A0A5C1ANV2</accession>
<feature type="chain" id="PRO_5022868656" evidence="1">
    <location>
        <begin position="24"/>
        <end position="371"/>
    </location>
</feature>
<evidence type="ECO:0000256" key="1">
    <source>
        <dbReference type="SAM" id="SignalP"/>
    </source>
</evidence>
<dbReference type="EMBL" id="CP042425">
    <property type="protein sequence ID" value="QEL20670.1"/>
    <property type="molecule type" value="Genomic_DNA"/>
</dbReference>
<keyword evidence="3" id="KW-1185">Reference proteome</keyword>
<keyword evidence="1" id="KW-0732">Signal</keyword>
<evidence type="ECO:0000313" key="2">
    <source>
        <dbReference type="EMBL" id="QEL20670.1"/>
    </source>
</evidence>
<evidence type="ECO:0000313" key="3">
    <source>
        <dbReference type="Proteomes" id="UP000324974"/>
    </source>
</evidence>
<feature type="signal peptide" evidence="1">
    <location>
        <begin position="1"/>
        <end position="23"/>
    </location>
</feature>
<gene>
    <name evidence="2" type="ORF">PX52LOC_07777</name>
</gene>
<sequence length="371" mass="39746">MSRSYYLLAVAAAAAAVLGTATAGRGDDLKTVVRGAAEDCAKWMKGERQKALALGSVTGPDTFPTSGGPIIRDQLERELPAQGVTVKLVATVGLRVKYLFREVPDAKDRKHLRPAVDLVFTFTDGAGVELERFERRVTDPASVRLILGLSVDTTTVILDDVKADEATVTSFRDPKAALDGTVALSGPDSTFGIEIVRNKVGVPLADRDGLAFANLARDDQFDVRLVNRSNTEMAVKLAIDGLSVFHFTDVRIADGPRKGEPRYSMVLVKPKDSVVVPGWHKTNALFERFKITEYAKSGAGLVNRDDARVGTITASFAAAWVKAPPADEPPLKKSPTDAVGFGCPVPGTTVPVERTVGAERATVSVRYEVAK</sequence>
<dbReference type="KEGG" id="lrs:PX52LOC_07777"/>
<proteinExistence type="predicted"/>
<dbReference type="Proteomes" id="UP000324974">
    <property type="component" value="Chromosome"/>
</dbReference>
<protein>
    <submittedName>
        <fullName evidence="2">Uncharacterized protein</fullName>
    </submittedName>
</protein>
<reference evidence="3" key="1">
    <citation type="submission" date="2019-08" db="EMBL/GenBank/DDBJ databases">
        <title>Limnoglobus roseus gen. nov., sp. nov., a novel freshwater planctomycete with a giant genome from the family Gemmataceae.</title>
        <authorList>
            <person name="Kulichevskaya I.S."/>
            <person name="Naumoff D.G."/>
            <person name="Miroshnikov K."/>
            <person name="Ivanova A."/>
            <person name="Philippov D.A."/>
            <person name="Hakobyan A."/>
            <person name="Rijpstra I.C."/>
            <person name="Sinninghe Damste J.S."/>
            <person name="Liesack W."/>
            <person name="Dedysh S.N."/>
        </authorList>
    </citation>
    <scope>NUCLEOTIDE SEQUENCE [LARGE SCALE GENOMIC DNA]</scope>
    <source>
        <strain evidence="3">PX52</strain>
    </source>
</reference>
<dbReference type="RefSeq" id="WP_168219459.1">
    <property type="nucleotide sequence ID" value="NZ_CP042425.1"/>
</dbReference>
<organism evidence="2 3">
    <name type="scientific">Limnoglobus roseus</name>
    <dbReference type="NCBI Taxonomy" id="2598579"/>
    <lineage>
        <taxon>Bacteria</taxon>
        <taxon>Pseudomonadati</taxon>
        <taxon>Planctomycetota</taxon>
        <taxon>Planctomycetia</taxon>
        <taxon>Gemmatales</taxon>
        <taxon>Gemmataceae</taxon>
        <taxon>Limnoglobus</taxon>
    </lineage>
</organism>